<dbReference type="AlphaFoldDB" id="A0AAW0AG88"/>
<feature type="region of interest" description="Disordered" evidence="1">
    <location>
        <begin position="1"/>
        <end position="38"/>
    </location>
</feature>
<reference evidence="2 3" key="1">
    <citation type="journal article" date="2024" name="J Genomics">
        <title>Draft genome sequencing and assembly of Favolaschia claudopus CIRM-BRFM 2984 isolated from oak limbs.</title>
        <authorList>
            <person name="Navarro D."/>
            <person name="Drula E."/>
            <person name="Chaduli D."/>
            <person name="Cazenave R."/>
            <person name="Ahrendt S."/>
            <person name="Wang J."/>
            <person name="Lipzen A."/>
            <person name="Daum C."/>
            <person name="Barry K."/>
            <person name="Grigoriev I.V."/>
            <person name="Favel A."/>
            <person name="Rosso M.N."/>
            <person name="Martin F."/>
        </authorList>
    </citation>
    <scope>NUCLEOTIDE SEQUENCE [LARGE SCALE GENOMIC DNA]</scope>
    <source>
        <strain evidence="2 3">CIRM-BRFM 2984</strain>
    </source>
</reference>
<feature type="region of interest" description="Disordered" evidence="1">
    <location>
        <begin position="69"/>
        <end position="104"/>
    </location>
</feature>
<accession>A0AAW0AG88</accession>
<organism evidence="2 3">
    <name type="scientific">Favolaschia claudopus</name>
    <dbReference type="NCBI Taxonomy" id="2862362"/>
    <lineage>
        <taxon>Eukaryota</taxon>
        <taxon>Fungi</taxon>
        <taxon>Dikarya</taxon>
        <taxon>Basidiomycota</taxon>
        <taxon>Agaricomycotina</taxon>
        <taxon>Agaricomycetes</taxon>
        <taxon>Agaricomycetidae</taxon>
        <taxon>Agaricales</taxon>
        <taxon>Marasmiineae</taxon>
        <taxon>Mycenaceae</taxon>
        <taxon>Favolaschia</taxon>
    </lineage>
</organism>
<keyword evidence="3" id="KW-1185">Reference proteome</keyword>
<feature type="compositionally biased region" description="Low complexity" evidence="1">
    <location>
        <begin position="17"/>
        <end position="38"/>
    </location>
</feature>
<feature type="compositionally biased region" description="Basic residues" evidence="1">
    <location>
        <begin position="74"/>
        <end position="83"/>
    </location>
</feature>
<gene>
    <name evidence="2" type="ORF">R3P38DRAFT_2792138</name>
</gene>
<sequence length="214" mass="23822">MSVSRAQLPLQVDNNIGGASAGKSDSDGPSRSLSAQQQAQIAALLNFRPSSRDVISGIAPHVFEDQRYPWRSSPRSRNRRRGRTPSSERRPGRRSGSGSRMSKSPLRLSAVISLDVDEQGQQQHRGEENLVFEVYTAPAPRSHTSCAPSLPLLAPRVTPPTDGQDVKHSPKFKRAGFRIDRVFKWVYHCLAGSRTIFGLFTHEFSPRTFVFKLK</sequence>
<evidence type="ECO:0000313" key="2">
    <source>
        <dbReference type="EMBL" id="KAK7008042.1"/>
    </source>
</evidence>
<proteinExistence type="predicted"/>
<name>A0AAW0AG88_9AGAR</name>
<evidence type="ECO:0000313" key="3">
    <source>
        <dbReference type="Proteomes" id="UP001362999"/>
    </source>
</evidence>
<dbReference type="EMBL" id="JAWWNJ010000069">
    <property type="protein sequence ID" value="KAK7008042.1"/>
    <property type="molecule type" value="Genomic_DNA"/>
</dbReference>
<evidence type="ECO:0000256" key="1">
    <source>
        <dbReference type="SAM" id="MobiDB-lite"/>
    </source>
</evidence>
<comment type="caution">
    <text evidence="2">The sequence shown here is derived from an EMBL/GenBank/DDBJ whole genome shotgun (WGS) entry which is preliminary data.</text>
</comment>
<feature type="compositionally biased region" description="Low complexity" evidence="1">
    <location>
        <begin position="94"/>
        <end position="104"/>
    </location>
</feature>
<protein>
    <submittedName>
        <fullName evidence="2">Uncharacterized protein</fullName>
    </submittedName>
</protein>
<dbReference type="Proteomes" id="UP001362999">
    <property type="component" value="Unassembled WGS sequence"/>
</dbReference>